<dbReference type="Proteomes" id="UP000280036">
    <property type="component" value="Unassembled WGS sequence"/>
</dbReference>
<evidence type="ECO:0000313" key="10">
    <source>
        <dbReference type="Proteomes" id="UP001058569"/>
    </source>
</evidence>
<organism evidence="8 9">
    <name type="scientific">Mycoplasmopsis caviae</name>
    <dbReference type="NCBI Taxonomy" id="55603"/>
    <lineage>
        <taxon>Bacteria</taxon>
        <taxon>Bacillati</taxon>
        <taxon>Mycoplasmatota</taxon>
        <taxon>Mycoplasmoidales</taxon>
        <taxon>Metamycoplasmataceae</taxon>
        <taxon>Mycoplasmopsis</taxon>
    </lineage>
</organism>
<dbReference type="GO" id="GO:0016020">
    <property type="term" value="C:membrane"/>
    <property type="evidence" value="ECO:0007669"/>
    <property type="project" value="UniProtKB-SubCell"/>
</dbReference>
<evidence type="ECO:0000256" key="4">
    <source>
        <dbReference type="ARBA" id="ARBA00023136"/>
    </source>
</evidence>
<keyword evidence="10" id="KW-1185">Reference proteome</keyword>
<evidence type="ECO:0000256" key="1">
    <source>
        <dbReference type="ARBA" id="ARBA00004370"/>
    </source>
</evidence>
<keyword evidence="2 5" id="KW-0812">Transmembrane</keyword>
<reference evidence="8 9" key="1">
    <citation type="submission" date="2018-12" db="EMBL/GenBank/DDBJ databases">
        <authorList>
            <consortium name="Pathogen Informatics"/>
        </authorList>
    </citation>
    <scope>NUCLEOTIDE SEQUENCE [LARGE SCALE GENOMIC DNA]</scope>
    <source>
        <strain evidence="8 9">NCTC10126</strain>
    </source>
</reference>
<feature type="domain" description="G-protein coupled receptors family 1 profile" evidence="6">
    <location>
        <begin position="52"/>
        <end position="243"/>
    </location>
</feature>
<proteinExistence type="predicted"/>
<sequence length="309" mass="36196">MKNNEKTIIPSNDNVQKPFDQLSFSQKFKQHFAKSFRFSVLDVALAGLLLSFHFVTVMVSRFTILKVFPLEIEVIFFILYGIFFGPFKGSLIAILSDTFVMLMTGTIGTWYYLYALIPVGICILSSLYYFFYRASYLFKIIFPLLIISMGFILLFYTVVTNSSSAGYHYKGRNKPQYLPKKIVLAMLLVYFNFSVVAFVIIFFQLLFAKGKIVKEKWFNYLFVFSIISFIMIIFRWLIGPFVYIKYYNYINGGKRTLNYFGTDYYLVKIPILIKSIFTIPIYSLIMSPIFSVTIYLRNKFLENNNKISY</sequence>
<evidence type="ECO:0000256" key="2">
    <source>
        <dbReference type="ARBA" id="ARBA00022692"/>
    </source>
</evidence>
<dbReference type="EMBL" id="CP101806">
    <property type="protein sequence ID" value="UUD35662.1"/>
    <property type="molecule type" value="Genomic_DNA"/>
</dbReference>
<feature type="transmembrane region" description="Helical" evidence="5">
    <location>
        <begin position="217"/>
        <end position="238"/>
    </location>
</feature>
<comment type="subcellular location">
    <subcellularLocation>
        <location evidence="1">Membrane</location>
    </subcellularLocation>
</comment>
<keyword evidence="4 5" id="KW-0472">Membrane</keyword>
<evidence type="ECO:0000313" key="7">
    <source>
        <dbReference type="EMBL" id="UUD35662.1"/>
    </source>
</evidence>
<dbReference type="PROSITE" id="PS50262">
    <property type="entry name" value="G_PROTEIN_RECEP_F1_2"/>
    <property type="match status" value="1"/>
</dbReference>
<reference evidence="7" key="2">
    <citation type="submission" date="2022-07" db="EMBL/GenBank/DDBJ databases">
        <title>Complete genome of Mycoplasma caviae type strain G122.</title>
        <authorList>
            <person name="Spergser J."/>
        </authorList>
    </citation>
    <scope>NUCLEOTIDE SEQUENCE</scope>
    <source>
        <strain evidence="7">G122</strain>
    </source>
</reference>
<feature type="transmembrane region" description="Helical" evidence="5">
    <location>
        <begin position="182"/>
        <end position="205"/>
    </location>
</feature>
<protein>
    <submittedName>
        <fullName evidence="7">ECF transporter S component</fullName>
    </submittedName>
</protein>
<evidence type="ECO:0000256" key="3">
    <source>
        <dbReference type="ARBA" id="ARBA00022989"/>
    </source>
</evidence>
<dbReference type="RefSeq" id="WP_126117884.1">
    <property type="nucleotide sequence ID" value="NZ_CP101806.1"/>
</dbReference>
<feature type="transmembrane region" description="Helical" evidence="5">
    <location>
        <begin position="43"/>
        <end position="62"/>
    </location>
</feature>
<feature type="transmembrane region" description="Helical" evidence="5">
    <location>
        <begin position="74"/>
        <end position="95"/>
    </location>
</feature>
<gene>
    <name evidence="8" type="ORF">NCTC10126_00069</name>
    <name evidence="7" type="ORF">NPA07_02200</name>
</gene>
<dbReference type="AlphaFoldDB" id="A0A3P8LHP5"/>
<feature type="transmembrane region" description="Helical" evidence="5">
    <location>
        <begin position="137"/>
        <end position="159"/>
    </location>
</feature>
<evidence type="ECO:0000313" key="8">
    <source>
        <dbReference type="EMBL" id="VDR41592.1"/>
    </source>
</evidence>
<dbReference type="OrthoDB" id="397703at2"/>
<keyword evidence="3 5" id="KW-1133">Transmembrane helix</keyword>
<feature type="transmembrane region" description="Helical" evidence="5">
    <location>
        <begin position="110"/>
        <end position="130"/>
    </location>
</feature>
<evidence type="ECO:0000259" key="6">
    <source>
        <dbReference type="PROSITE" id="PS50262"/>
    </source>
</evidence>
<evidence type="ECO:0000256" key="5">
    <source>
        <dbReference type="SAM" id="Phobius"/>
    </source>
</evidence>
<accession>A0A3P8LHP5</accession>
<feature type="transmembrane region" description="Helical" evidence="5">
    <location>
        <begin position="271"/>
        <end position="296"/>
    </location>
</feature>
<dbReference type="Proteomes" id="UP001058569">
    <property type="component" value="Chromosome"/>
</dbReference>
<evidence type="ECO:0000313" key="9">
    <source>
        <dbReference type="Proteomes" id="UP000280036"/>
    </source>
</evidence>
<dbReference type="EMBL" id="UZVY01000001">
    <property type="protein sequence ID" value="VDR41592.1"/>
    <property type="molecule type" value="Genomic_DNA"/>
</dbReference>
<name>A0A3P8LHP5_9BACT</name>
<dbReference type="InterPro" id="IPR017452">
    <property type="entry name" value="GPCR_Rhodpsn_7TM"/>
</dbReference>